<dbReference type="AlphaFoldDB" id="A0AAE1S5F7"/>
<comment type="caution">
    <text evidence="2">The sequence shown here is derived from an EMBL/GenBank/DDBJ whole genome shotgun (WGS) entry which is preliminary data.</text>
</comment>
<proteinExistence type="predicted"/>
<dbReference type="CDD" id="cd09272">
    <property type="entry name" value="RNase_HI_RT_Ty1"/>
    <property type="match status" value="1"/>
</dbReference>
<dbReference type="Pfam" id="PF07727">
    <property type="entry name" value="RVT_2"/>
    <property type="match status" value="1"/>
</dbReference>
<dbReference type="PANTHER" id="PTHR11439:SF524">
    <property type="entry name" value="RNA-DIRECTED DNA POLYMERASE, PROTEIN KINASE RLK-PELLE-DLSV FAMILY"/>
    <property type="match status" value="1"/>
</dbReference>
<evidence type="ECO:0000313" key="3">
    <source>
        <dbReference type="Proteomes" id="UP001291623"/>
    </source>
</evidence>
<dbReference type="InterPro" id="IPR013103">
    <property type="entry name" value="RVT_2"/>
</dbReference>
<dbReference type="InterPro" id="IPR043502">
    <property type="entry name" value="DNA/RNA_pol_sf"/>
</dbReference>
<reference evidence="2" key="1">
    <citation type="submission" date="2023-12" db="EMBL/GenBank/DDBJ databases">
        <title>Genome assembly of Anisodus tanguticus.</title>
        <authorList>
            <person name="Wang Y.-J."/>
        </authorList>
    </citation>
    <scope>NUCLEOTIDE SEQUENCE</scope>
    <source>
        <strain evidence="2">KB-2021</strain>
        <tissue evidence="2">Leaf</tissue>
    </source>
</reference>
<dbReference type="SUPFAM" id="SSF56672">
    <property type="entry name" value="DNA/RNA polymerases"/>
    <property type="match status" value="1"/>
</dbReference>
<evidence type="ECO:0000259" key="1">
    <source>
        <dbReference type="Pfam" id="PF07727"/>
    </source>
</evidence>
<name>A0AAE1S5F7_9SOLA</name>
<dbReference type="PANTHER" id="PTHR11439">
    <property type="entry name" value="GAG-POL-RELATED RETROTRANSPOSON"/>
    <property type="match status" value="1"/>
</dbReference>
<organism evidence="2 3">
    <name type="scientific">Anisodus tanguticus</name>
    <dbReference type="NCBI Taxonomy" id="243964"/>
    <lineage>
        <taxon>Eukaryota</taxon>
        <taxon>Viridiplantae</taxon>
        <taxon>Streptophyta</taxon>
        <taxon>Embryophyta</taxon>
        <taxon>Tracheophyta</taxon>
        <taxon>Spermatophyta</taxon>
        <taxon>Magnoliopsida</taxon>
        <taxon>eudicotyledons</taxon>
        <taxon>Gunneridae</taxon>
        <taxon>Pentapetalae</taxon>
        <taxon>asterids</taxon>
        <taxon>lamiids</taxon>
        <taxon>Solanales</taxon>
        <taxon>Solanaceae</taxon>
        <taxon>Solanoideae</taxon>
        <taxon>Hyoscyameae</taxon>
        <taxon>Anisodus</taxon>
    </lineage>
</organism>
<protein>
    <recommendedName>
        <fullName evidence="1">Reverse transcriptase Ty1/copia-type domain-containing protein</fullName>
    </recommendedName>
</protein>
<sequence>MIDEYNALIENKTWELVPRHPDAKFIHSMWIFRYKKKSDGSFERHNTRLVGDGKSQQVGVDCDETLSPMVKPSTIQIVLSIALSNSCPIHHLYVKNAFLHGDLHEVAYMHQHLGFRNPVHPDYVCCLNKSLYGLKQAARAWYQQFADFVSSIGFSHSKSDHSLFIYSKGNDMAYILLHVDDIILTTSSDALRRSIMSLIASKFAMKDLGPLSYFLGIAVMRHASGLFLCQKKYAEEILDRAGMASCKPAHTPVDTNSKLSASSDSLYADPTHYRSLVGALQYLIFMRPYISYIVQQICLHMYIPMDEHMNALKQILRYVQGTLHFGLHLYKSSLSDLTSYSDADWGGCPDTRRSTPGYCMFLGDNLFSWSSKRQPTPSRFSAEAEYRGIENVVSESCWICNLLLELHCSIHKATLVYCDNVSAIYLSSNPVQHQRTKHIEMDIHFVREKVAKGHVRVCHVPSRYQIAYIFTKGLPAVLFEDFRDNLGVRKPPAMIMGCIKRVIYP</sequence>
<accession>A0AAE1S5F7</accession>
<keyword evidence="3" id="KW-1185">Reference proteome</keyword>
<feature type="domain" description="Reverse transcriptase Ty1/copia-type" evidence="1">
    <location>
        <begin position="11"/>
        <end position="253"/>
    </location>
</feature>
<evidence type="ECO:0000313" key="2">
    <source>
        <dbReference type="EMBL" id="KAK4363537.1"/>
    </source>
</evidence>
<dbReference type="EMBL" id="JAVYJV010000009">
    <property type="protein sequence ID" value="KAK4363537.1"/>
    <property type="molecule type" value="Genomic_DNA"/>
</dbReference>
<gene>
    <name evidence="2" type="ORF">RND71_018778</name>
</gene>
<dbReference type="Proteomes" id="UP001291623">
    <property type="component" value="Unassembled WGS sequence"/>
</dbReference>